<dbReference type="eggNOG" id="COG0322">
    <property type="taxonomic scope" value="Bacteria"/>
</dbReference>
<comment type="caution">
    <text evidence="2">The sequence shown here is derived from an EMBL/GenBank/DDBJ whole genome shotgun (WGS) entry which is preliminary data.</text>
</comment>
<dbReference type="CDD" id="cd00719">
    <property type="entry name" value="GIY-YIG_SF"/>
    <property type="match status" value="1"/>
</dbReference>
<dbReference type="PROSITE" id="PS50164">
    <property type="entry name" value="GIY_YIG"/>
    <property type="match status" value="1"/>
</dbReference>
<dbReference type="InterPro" id="IPR035901">
    <property type="entry name" value="GIY-YIG_endonuc_sf"/>
</dbReference>
<accession>A3IQR3</accession>
<dbReference type="SMART" id="SM00465">
    <property type="entry name" value="GIYc"/>
    <property type="match status" value="1"/>
</dbReference>
<dbReference type="Gene3D" id="3.40.1440.10">
    <property type="entry name" value="GIY-YIG endonuclease"/>
    <property type="match status" value="1"/>
</dbReference>
<dbReference type="OrthoDB" id="468458at2"/>
<evidence type="ECO:0000313" key="3">
    <source>
        <dbReference type="Proteomes" id="UP000003781"/>
    </source>
</evidence>
<protein>
    <recommendedName>
        <fullName evidence="1">GIY-YIG domain-containing protein</fullName>
    </recommendedName>
</protein>
<proteinExistence type="predicted"/>
<gene>
    <name evidence="2" type="ORF">CY0110_12662</name>
</gene>
<dbReference type="RefSeq" id="WP_008275728.1">
    <property type="nucleotide sequence ID" value="NZ_AAXW01000016.1"/>
</dbReference>
<evidence type="ECO:0000259" key="1">
    <source>
        <dbReference type="PROSITE" id="PS50164"/>
    </source>
</evidence>
<dbReference type="SUPFAM" id="SSF82771">
    <property type="entry name" value="GIY-YIG endonuclease"/>
    <property type="match status" value="1"/>
</dbReference>
<feature type="domain" description="GIY-YIG" evidence="1">
    <location>
        <begin position="24"/>
        <end position="98"/>
    </location>
</feature>
<dbReference type="InterPro" id="IPR000305">
    <property type="entry name" value="GIY-YIG_endonuc"/>
</dbReference>
<reference evidence="2 3" key="1">
    <citation type="submission" date="2007-03" db="EMBL/GenBank/DDBJ databases">
        <authorList>
            <person name="Stal L."/>
            <person name="Ferriera S."/>
            <person name="Johnson J."/>
            <person name="Kravitz S."/>
            <person name="Beeson K."/>
            <person name="Sutton G."/>
            <person name="Rogers Y.-H."/>
            <person name="Friedman R."/>
            <person name="Frazier M."/>
            <person name="Venter J.C."/>
        </authorList>
    </citation>
    <scope>NUCLEOTIDE SEQUENCE [LARGE SCALE GENOMIC DNA]</scope>
    <source>
        <strain evidence="2 3">CCY0110</strain>
    </source>
</reference>
<dbReference type="EMBL" id="AAXW01000016">
    <property type="protein sequence ID" value="EAZ91118.1"/>
    <property type="molecule type" value="Genomic_DNA"/>
</dbReference>
<dbReference type="Proteomes" id="UP000003781">
    <property type="component" value="Unassembled WGS sequence"/>
</dbReference>
<dbReference type="Pfam" id="PF01541">
    <property type="entry name" value="GIY-YIG"/>
    <property type="match status" value="1"/>
</dbReference>
<evidence type="ECO:0000313" key="2">
    <source>
        <dbReference type="EMBL" id="EAZ91118.1"/>
    </source>
</evidence>
<name>A3IQR3_9CHRO</name>
<sequence>MKTLEKELNLLPSVSFDNLDELPEYSGIYFVIDSSDRMIYIGQSENILNRWKNHHRKLQIEEKHQEIPIRIAWKSWNKEDLKIAEKYYINHYHPLLNGTDVKLPKTIPSEVMLRKLLEKIRLLVIAIGFQKSNNNNLPIIYLKYNYENSGKNGCARIIKEFKKEHPTKETNLKITRTSYGEYRTLYNVRPGSREHKVISRIKSYYNNHWTIPCNGVIIDITPVDKQEFDLLKDNSSFKKLAGIKIHSVENTNIANSFGRVLSLILDDPIPLFYTDL</sequence>
<organism evidence="2 3">
    <name type="scientific">Crocosphaera chwakensis CCY0110</name>
    <dbReference type="NCBI Taxonomy" id="391612"/>
    <lineage>
        <taxon>Bacteria</taxon>
        <taxon>Bacillati</taxon>
        <taxon>Cyanobacteriota</taxon>
        <taxon>Cyanophyceae</taxon>
        <taxon>Oscillatoriophycideae</taxon>
        <taxon>Chroococcales</taxon>
        <taxon>Aphanothecaceae</taxon>
        <taxon>Crocosphaera</taxon>
        <taxon>Crocosphaera chwakensis</taxon>
    </lineage>
</organism>
<dbReference type="AlphaFoldDB" id="A3IQR3"/>
<keyword evidence="3" id="KW-1185">Reference proteome</keyword>